<dbReference type="Proteomes" id="UP000708148">
    <property type="component" value="Unassembled WGS sequence"/>
</dbReference>
<evidence type="ECO:0000313" key="6">
    <source>
        <dbReference type="EMBL" id="CAD7702116.1"/>
    </source>
</evidence>
<evidence type="ECO:0000256" key="1">
    <source>
        <dbReference type="ARBA" id="ARBA00008416"/>
    </source>
</evidence>
<feature type="binding site" evidence="2">
    <location>
        <position position="87"/>
    </location>
    <ligand>
        <name>Fe cation</name>
        <dbReference type="ChEBI" id="CHEBI:24875"/>
    </ligand>
</feature>
<dbReference type="InterPro" id="IPR008778">
    <property type="entry name" value="Pirin_C_dom"/>
</dbReference>
<evidence type="ECO:0000313" key="7">
    <source>
        <dbReference type="Proteomes" id="UP000708148"/>
    </source>
</evidence>
<keyword evidence="7" id="KW-1185">Reference proteome</keyword>
<dbReference type="Pfam" id="PF05726">
    <property type="entry name" value="Pirin_C"/>
    <property type="match status" value="1"/>
</dbReference>
<gene>
    <name evidence="6" type="ORF">OSTQU699_LOCUS7473</name>
</gene>
<dbReference type="Gene3D" id="2.60.120.10">
    <property type="entry name" value="Jelly Rolls"/>
    <property type="match status" value="2"/>
</dbReference>
<dbReference type="InterPro" id="IPR014710">
    <property type="entry name" value="RmlC-like_jellyroll"/>
</dbReference>
<evidence type="ECO:0000259" key="5">
    <source>
        <dbReference type="Pfam" id="PF05726"/>
    </source>
</evidence>
<evidence type="ECO:0000256" key="3">
    <source>
        <dbReference type="RuleBase" id="RU003457"/>
    </source>
</evidence>
<dbReference type="PIRSF" id="PIRSF006232">
    <property type="entry name" value="Pirin"/>
    <property type="match status" value="1"/>
</dbReference>
<dbReference type="GO" id="GO:0046872">
    <property type="term" value="F:metal ion binding"/>
    <property type="evidence" value="ECO:0007669"/>
    <property type="project" value="UniProtKB-KW"/>
</dbReference>
<organism evidence="6 7">
    <name type="scientific">Ostreobium quekettii</name>
    <dbReference type="NCBI Taxonomy" id="121088"/>
    <lineage>
        <taxon>Eukaryota</taxon>
        <taxon>Viridiplantae</taxon>
        <taxon>Chlorophyta</taxon>
        <taxon>core chlorophytes</taxon>
        <taxon>Ulvophyceae</taxon>
        <taxon>TCBD clade</taxon>
        <taxon>Bryopsidales</taxon>
        <taxon>Ostreobineae</taxon>
        <taxon>Ostreobiaceae</taxon>
        <taxon>Ostreobium</taxon>
    </lineage>
</organism>
<dbReference type="Pfam" id="PF02678">
    <property type="entry name" value="Pirin"/>
    <property type="match status" value="1"/>
</dbReference>
<feature type="binding site" evidence="2">
    <location>
        <position position="43"/>
    </location>
    <ligand>
        <name>Fe cation</name>
        <dbReference type="ChEBI" id="CHEBI:24875"/>
    </ligand>
</feature>
<feature type="binding site" evidence="2">
    <location>
        <position position="89"/>
    </location>
    <ligand>
        <name>Fe cation</name>
        <dbReference type="ChEBI" id="CHEBI:24875"/>
    </ligand>
</feature>
<dbReference type="SUPFAM" id="SSF51182">
    <property type="entry name" value="RmlC-like cupins"/>
    <property type="match status" value="1"/>
</dbReference>
<keyword evidence="2" id="KW-0408">Iron</keyword>
<sequence>MEGAGVRICRTVGTHELRNLDPYLMLDELRLPASEATAGFPDHPHRGFETCSIMISGKMEHRDSAGNHGVIGPGGVQWMTAGRGIVHSEMPKVTSGDLWGFQLWINLPQKDKFVKPRYQDYQAEEIPVVEKGGLTVRVMAGESYGATGPIQMRNPGMLLDVQLAPGAEFSQPIPSEWSGFAYVCDGSGTISGTRGSRRQALVFGPGDHVQAAADAGESMRFLLVAGRPINEPIVQHGPFVMNTQEEIRQAFVDYQTGKLQNPEDNPWES</sequence>
<feature type="binding site" evidence="2">
    <location>
        <position position="45"/>
    </location>
    <ligand>
        <name>Fe cation</name>
        <dbReference type="ChEBI" id="CHEBI:24875"/>
    </ligand>
</feature>
<reference evidence="6" key="1">
    <citation type="submission" date="2020-12" db="EMBL/GenBank/DDBJ databases">
        <authorList>
            <person name="Iha C."/>
        </authorList>
    </citation>
    <scope>NUCLEOTIDE SEQUENCE</scope>
</reference>
<comment type="cofactor">
    <cofactor evidence="2">
        <name>Fe cation</name>
        <dbReference type="ChEBI" id="CHEBI:24875"/>
    </cofactor>
    <text evidence="2">Binds 1 Fe cation per subunit.</text>
</comment>
<comment type="similarity">
    <text evidence="1 3">Belongs to the pirin family.</text>
</comment>
<dbReference type="InterPro" id="IPR012093">
    <property type="entry name" value="Pirin"/>
</dbReference>
<keyword evidence="2" id="KW-0479">Metal-binding</keyword>
<dbReference type="InterPro" id="IPR011051">
    <property type="entry name" value="RmlC_Cupin_sf"/>
</dbReference>
<dbReference type="InterPro" id="IPR003829">
    <property type="entry name" value="Pirin_N_dom"/>
</dbReference>
<dbReference type="PANTHER" id="PTHR13903:SF8">
    <property type="entry name" value="PIRIN"/>
    <property type="match status" value="1"/>
</dbReference>
<proteinExistence type="inferred from homology"/>
<name>A0A8S1J7U1_9CHLO</name>
<feature type="domain" description="Pirin N-terminal" evidence="4">
    <location>
        <begin position="7"/>
        <end position="105"/>
    </location>
</feature>
<dbReference type="EMBL" id="CAJHUC010001711">
    <property type="protein sequence ID" value="CAD7702116.1"/>
    <property type="molecule type" value="Genomic_DNA"/>
</dbReference>
<comment type="caution">
    <text evidence="6">The sequence shown here is derived from an EMBL/GenBank/DDBJ whole genome shotgun (WGS) entry which is preliminary data.</text>
</comment>
<dbReference type="CDD" id="cd02909">
    <property type="entry name" value="cupin_pirin_N"/>
    <property type="match status" value="1"/>
</dbReference>
<dbReference type="PANTHER" id="PTHR13903">
    <property type="entry name" value="PIRIN-RELATED"/>
    <property type="match status" value="1"/>
</dbReference>
<dbReference type="OrthoDB" id="198735at2759"/>
<accession>A0A8S1J7U1</accession>
<evidence type="ECO:0000256" key="2">
    <source>
        <dbReference type="PIRSR" id="PIRSR006232-1"/>
    </source>
</evidence>
<protein>
    <recommendedName>
        <fullName evidence="8">Pirin</fullName>
    </recommendedName>
</protein>
<evidence type="ECO:0000259" key="4">
    <source>
        <dbReference type="Pfam" id="PF02678"/>
    </source>
</evidence>
<dbReference type="AlphaFoldDB" id="A0A8S1J7U1"/>
<feature type="domain" description="Pirin C-terminal" evidence="5">
    <location>
        <begin position="159"/>
        <end position="259"/>
    </location>
</feature>
<dbReference type="CDD" id="cd02247">
    <property type="entry name" value="cupin_pirin_C"/>
    <property type="match status" value="1"/>
</dbReference>
<evidence type="ECO:0008006" key="8">
    <source>
        <dbReference type="Google" id="ProtNLM"/>
    </source>
</evidence>